<protein>
    <recommendedName>
        <fullName evidence="11">xylan 1,4-beta-xylosidase</fullName>
        <ecNumber evidence="11">3.2.1.37</ecNumber>
    </recommendedName>
</protein>
<dbReference type="Proteomes" id="UP001358417">
    <property type="component" value="Unassembled WGS sequence"/>
</dbReference>
<dbReference type="Gene3D" id="3.20.20.300">
    <property type="entry name" value="Glycoside hydrolase, family 3, N-terminal domain"/>
    <property type="match status" value="1"/>
</dbReference>
<dbReference type="EC" id="3.2.1.37" evidence="11"/>
<keyword evidence="3" id="KW-0858">Xylan degradation</keyword>
<evidence type="ECO:0000256" key="6">
    <source>
        <dbReference type="ARBA" id="ARBA00023180"/>
    </source>
</evidence>
<comment type="caution">
    <text evidence="14">The sequence shown here is derived from an EMBL/GenBank/DDBJ whole genome shotgun (WGS) entry which is preliminary data.</text>
</comment>
<keyword evidence="6" id="KW-0325">Glycoprotein</keyword>
<dbReference type="InterPro" id="IPR017853">
    <property type="entry name" value="GH"/>
</dbReference>
<gene>
    <name evidence="14" type="ORF">LTR84_013121</name>
</gene>
<dbReference type="InterPro" id="IPR013783">
    <property type="entry name" value="Ig-like_fold"/>
</dbReference>
<dbReference type="InterPro" id="IPR002772">
    <property type="entry name" value="Glyco_hydro_3_C"/>
</dbReference>
<dbReference type="PANTHER" id="PTHR42721:SF3">
    <property type="entry name" value="BETA-D-XYLOSIDASE 5-RELATED"/>
    <property type="match status" value="1"/>
</dbReference>
<reference evidence="14 15" key="1">
    <citation type="submission" date="2023-08" db="EMBL/GenBank/DDBJ databases">
        <title>Black Yeasts Isolated from many extreme environments.</title>
        <authorList>
            <person name="Coleine C."/>
            <person name="Stajich J.E."/>
            <person name="Selbmann L."/>
        </authorList>
    </citation>
    <scope>NUCLEOTIDE SEQUENCE [LARGE SCALE GENOMIC DNA]</scope>
    <source>
        <strain evidence="14 15">CCFEE 5792</strain>
    </source>
</reference>
<sequence>MSALCKGLLLSTLVSVAASYGFPDCRNGPLANNTVCDGGASVADRAKALVAILAIDEKFNLTGNTSPGVPRLGLPSYQWWQEALHGVASSPGVNFSASGDFSHATSFPQPITMGAAFDDALIHAVATVVSTEARAFSNVNRTGLDFWTPNINPYKDPRWGRGQETPGEDTFHLKSYVASLIDGLQGGYDPAIKKVIATCKHFVAYDLEIWENTDRYNFDAIVTTQDLAEYYFQPFQTCARDAAVGSIMCSYNALNGVPTCADPYILQTILRDHWNWTGDGYYVTSDCDAIQNIYAPHYYAPTREQAVADALVAGTDLNCGSYYPTHLPDAYDQGLFDDSVIDQTVTRLISGLLKLGYFDPPSATPYRSLGWSDVLTPDAEALALKAAEEGMVLLKNDGLLPLSLPTDHNTTIALLGGWANATTKMQGNYFGVAPYLHAPLYAAQQLPNVNVKYGGGFGVPTTDGWDELLTAAEAADIIIVADGISTSDESESKDRYNIGWPPASVDIINQFASMGKPVVLAQFGTQLDNSPFLSHPNISAIIWGGYPGMAGGDALFNILTGKTSPAGRLPITQYPAEYVNQVPLTDMNLRPNATSGNPGRTYKWYDKAVVPFGYGLHYTNFSTTIIEPSQSSYDISSLVSSCNGSDSQYLDLCPFTAIQVNVTNIGQVSSDFVTLGFISGQYGPAPYPIKQLVAYERLFDIPGGSSSIATLNLTLGSLSRYDENGNQVLFPGDYALLVDVPTQSMLHFTLTGAQAVLDEWPENPATGQQKREILFE</sequence>
<dbReference type="GeneID" id="89981257"/>
<dbReference type="RefSeq" id="XP_064707802.1">
    <property type="nucleotide sequence ID" value="XM_064856626.1"/>
</dbReference>
<comment type="pathway">
    <text evidence="1">Glycan degradation; xylan degradation.</text>
</comment>
<feature type="signal peptide" evidence="12">
    <location>
        <begin position="1"/>
        <end position="19"/>
    </location>
</feature>
<evidence type="ECO:0000256" key="10">
    <source>
        <dbReference type="ARBA" id="ARBA00024574"/>
    </source>
</evidence>
<dbReference type="AlphaFoldDB" id="A0AAV9NE76"/>
<feature type="domain" description="Fibronectin type III-like" evidence="13">
    <location>
        <begin position="672"/>
        <end position="742"/>
    </location>
</feature>
<evidence type="ECO:0000256" key="9">
    <source>
        <dbReference type="ARBA" id="ARBA00023326"/>
    </source>
</evidence>
<keyword evidence="15" id="KW-1185">Reference proteome</keyword>
<keyword evidence="4 12" id="KW-0732">Signal</keyword>
<keyword evidence="7" id="KW-0119">Carbohydrate metabolism</keyword>
<name>A0AAV9NE76_9EURO</name>
<dbReference type="Pfam" id="PF01915">
    <property type="entry name" value="Glyco_hydro_3_C"/>
    <property type="match status" value="1"/>
</dbReference>
<evidence type="ECO:0000256" key="12">
    <source>
        <dbReference type="SAM" id="SignalP"/>
    </source>
</evidence>
<organism evidence="14 15">
    <name type="scientific">Exophiala bonariae</name>
    <dbReference type="NCBI Taxonomy" id="1690606"/>
    <lineage>
        <taxon>Eukaryota</taxon>
        <taxon>Fungi</taxon>
        <taxon>Dikarya</taxon>
        <taxon>Ascomycota</taxon>
        <taxon>Pezizomycotina</taxon>
        <taxon>Eurotiomycetes</taxon>
        <taxon>Chaetothyriomycetidae</taxon>
        <taxon>Chaetothyriales</taxon>
        <taxon>Herpotrichiellaceae</taxon>
        <taxon>Exophiala</taxon>
    </lineage>
</organism>
<keyword evidence="8" id="KW-0326">Glycosidase</keyword>
<evidence type="ECO:0000256" key="5">
    <source>
        <dbReference type="ARBA" id="ARBA00022801"/>
    </source>
</evidence>
<evidence type="ECO:0000256" key="11">
    <source>
        <dbReference type="ARBA" id="ARBA00026107"/>
    </source>
</evidence>
<evidence type="ECO:0000259" key="13">
    <source>
        <dbReference type="SMART" id="SM01217"/>
    </source>
</evidence>
<dbReference type="InterPro" id="IPR001764">
    <property type="entry name" value="Glyco_hydro_3_N"/>
</dbReference>
<dbReference type="GO" id="GO:0045493">
    <property type="term" value="P:xylan catabolic process"/>
    <property type="evidence" value="ECO:0007669"/>
    <property type="project" value="UniProtKB-KW"/>
</dbReference>
<dbReference type="InterPro" id="IPR036962">
    <property type="entry name" value="Glyco_hydro_3_N_sf"/>
</dbReference>
<dbReference type="SUPFAM" id="SSF52279">
    <property type="entry name" value="Beta-D-glucan exohydrolase, C-terminal domain"/>
    <property type="match status" value="1"/>
</dbReference>
<evidence type="ECO:0000313" key="15">
    <source>
        <dbReference type="Proteomes" id="UP001358417"/>
    </source>
</evidence>
<dbReference type="InterPro" id="IPR026891">
    <property type="entry name" value="Fn3-like"/>
</dbReference>
<dbReference type="InterPro" id="IPR044993">
    <property type="entry name" value="BXL"/>
</dbReference>
<dbReference type="GO" id="GO:0031222">
    <property type="term" value="P:arabinan catabolic process"/>
    <property type="evidence" value="ECO:0007669"/>
    <property type="project" value="TreeGrafter"/>
</dbReference>
<dbReference type="EMBL" id="JAVRRD010000009">
    <property type="protein sequence ID" value="KAK5055371.1"/>
    <property type="molecule type" value="Genomic_DNA"/>
</dbReference>
<evidence type="ECO:0000256" key="3">
    <source>
        <dbReference type="ARBA" id="ARBA00022651"/>
    </source>
</evidence>
<dbReference type="GO" id="GO:0046556">
    <property type="term" value="F:alpha-L-arabinofuranosidase activity"/>
    <property type="evidence" value="ECO:0007669"/>
    <property type="project" value="TreeGrafter"/>
</dbReference>
<proteinExistence type="inferred from homology"/>
<evidence type="ECO:0000256" key="4">
    <source>
        <dbReference type="ARBA" id="ARBA00022729"/>
    </source>
</evidence>
<evidence type="ECO:0000256" key="8">
    <source>
        <dbReference type="ARBA" id="ARBA00023295"/>
    </source>
</evidence>
<evidence type="ECO:0000256" key="1">
    <source>
        <dbReference type="ARBA" id="ARBA00004851"/>
    </source>
</evidence>
<dbReference type="PANTHER" id="PTHR42721">
    <property type="entry name" value="SUGAR HYDROLASE-RELATED"/>
    <property type="match status" value="1"/>
</dbReference>
<dbReference type="Gene3D" id="2.60.40.10">
    <property type="entry name" value="Immunoglobulins"/>
    <property type="match status" value="1"/>
</dbReference>
<keyword evidence="5" id="KW-0378">Hydrolase</keyword>
<comment type="catalytic activity">
    <reaction evidence="10">
        <text>Hydrolysis of (1-&gt;4)-beta-D-xylans, to remove successive D-xylose residues from the non-reducing termini.</text>
        <dbReference type="EC" id="3.2.1.37"/>
    </reaction>
</comment>
<dbReference type="SUPFAM" id="SSF51445">
    <property type="entry name" value="(Trans)glycosidases"/>
    <property type="match status" value="1"/>
</dbReference>
<dbReference type="InterPro" id="IPR036881">
    <property type="entry name" value="Glyco_hydro_3_C_sf"/>
</dbReference>
<feature type="chain" id="PRO_5043474349" description="xylan 1,4-beta-xylosidase" evidence="12">
    <location>
        <begin position="20"/>
        <end position="776"/>
    </location>
</feature>
<dbReference type="GO" id="GO:0009044">
    <property type="term" value="F:xylan 1,4-beta-xylosidase activity"/>
    <property type="evidence" value="ECO:0007669"/>
    <property type="project" value="UniProtKB-EC"/>
</dbReference>
<evidence type="ECO:0000313" key="14">
    <source>
        <dbReference type="EMBL" id="KAK5055371.1"/>
    </source>
</evidence>
<evidence type="ECO:0000256" key="7">
    <source>
        <dbReference type="ARBA" id="ARBA00023277"/>
    </source>
</evidence>
<dbReference type="Gene3D" id="3.40.50.1700">
    <property type="entry name" value="Glycoside hydrolase family 3 C-terminal domain"/>
    <property type="match status" value="1"/>
</dbReference>
<comment type="similarity">
    <text evidence="2">Belongs to the glycosyl hydrolase 3 family.</text>
</comment>
<accession>A0AAV9NE76</accession>
<dbReference type="SMART" id="SM01217">
    <property type="entry name" value="Fn3_like"/>
    <property type="match status" value="1"/>
</dbReference>
<keyword evidence="9" id="KW-0624">Polysaccharide degradation</keyword>
<dbReference type="Pfam" id="PF00933">
    <property type="entry name" value="Glyco_hydro_3"/>
    <property type="match status" value="1"/>
</dbReference>
<evidence type="ECO:0000256" key="2">
    <source>
        <dbReference type="ARBA" id="ARBA00005336"/>
    </source>
</evidence>